<reference evidence="3" key="1">
    <citation type="journal article" date="2019" name="Int. J. Syst. Evol. Microbiol.">
        <title>The Global Catalogue of Microorganisms (GCM) 10K type strain sequencing project: providing services to taxonomists for standard genome sequencing and annotation.</title>
        <authorList>
            <consortium name="The Broad Institute Genomics Platform"/>
            <consortium name="The Broad Institute Genome Sequencing Center for Infectious Disease"/>
            <person name="Wu L."/>
            <person name="Ma J."/>
        </authorList>
    </citation>
    <scope>NUCLEOTIDE SEQUENCE [LARGE SCALE GENOMIC DNA]</scope>
    <source>
        <strain evidence="3">NBRC 108723</strain>
    </source>
</reference>
<name>A0ABQ6EWY8_9VIBR</name>
<comment type="caution">
    <text evidence="2">The sequence shown here is derived from an EMBL/GenBank/DDBJ whole genome shotgun (WGS) entry which is preliminary data.</text>
</comment>
<evidence type="ECO:0000259" key="1">
    <source>
        <dbReference type="Pfam" id="PF01844"/>
    </source>
</evidence>
<dbReference type="Pfam" id="PF01844">
    <property type="entry name" value="HNH"/>
    <property type="match status" value="1"/>
</dbReference>
<evidence type="ECO:0000313" key="3">
    <source>
        <dbReference type="Proteomes" id="UP001157138"/>
    </source>
</evidence>
<sequence length="273" mass="31736">MKIGQLVKSHIKKIFLYCDTVNHDELIKLMDKKYSKNTFGINYPFCTESTLIPKNESKRYWTDLYFVRGKKVRVSSQWVINHTQQFTRYLVTRGITDQEKLEGLMDSHYAPSDNPRISTRLNSRYRGNAIGKAQNLLVRNILSNLGEESFNQDDWEKTKAYFENKCAYCGSEDELVIEHAVPINKVSLGEHRLGNMIPSCKACNSKKADKDFKIFLEGNQHRIGIIEEYMDSRDYVPLGENEQVAKILEMAYQEVAIVSKRYIEILNELFPNK</sequence>
<feature type="domain" description="HNH" evidence="1">
    <location>
        <begin position="166"/>
        <end position="209"/>
    </location>
</feature>
<protein>
    <recommendedName>
        <fullName evidence="1">HNH domain-containing protein</fullName>
    </recommendedName>
</protein>
<dbReference type="Gene3D" id="1.10.30.50">
    <property type="match status" value="1"/>
</dbReference>
<dbReference type="Proteomes" id="UP001157138">
    <property type="component" value="Unassembled WGS sequence"/>
</dbReference>
<gene>
    <name evidence="2" type="ORF">GCM10007938_07920</name>
</gene>
<accession>A0ABQ6EWY8</accession>
<organism evidence="2 3">
    <name type="scientific">Vibrio zhanjiangensis</name>
    <dbReference type="NCBI Taxonomy" id="1046128"/>
    <lineage>
        <taxon>Bacteria</taxon>
        <taxon>Pseudomonadati</taxon>
        <taxon>Pseudomonadota</taxon>
        <taxon>Gammaproteobacteria</taxon>
        <taxon>Vibrionales</taxon>
        <taxon>Vibrionaceae</taxon>
        <taxon>Vibrio</taxon>
    </lineage>
</organism>
<dbReference type="EMBL" id="BSPW01000018">
    <property type="protein sequence ID" value="GLT17015.1"/>
    <property type="molecule type" value="Genomic_DNA"/>
</dbReference>
<dbReference type="InterPro" id="IPR003615">
    <property type="entry name" value="HNH_nuc"/>
</dbReference>
<evidence type="ECO:0000313" key="2">
    <source>
        <dbReference type="EMBL" id="GLT17015.1"/>
    </source>
</evidence>
<keyword evidence="3" id="KW-1185">Reference proteome</keyword>
<dbReference type="RefSeq" id="WP_284190938.1">
    <property type="nucleotide sequence ID" value="NZ_BSPW01000018.1"/>
</dbReference>
<dbReference type="InterPro" id="IPR002711">
    <property type="entry name" value="HNH"/>
</dbReference>
<proteinExistence type="predicted"/>
<dbReference type="CDD" id="cd00085">
    <property type="entry name" value="HNHc"/>
    <property type="match status" value="1"/>
</dbReference>